<accession>A0A0W8FIB7</accession>
<name>A0A0W8FIB7_9ZZZZ</name>
<dbReference type="SMART" id="SM00175">
    <property type="entry name" value="RAB"/>
    <property type="match status" value="1"/>
</dbReference>
<evidence type="ECO:0000313" key="2">
    <source>
        <dbReference type="EMBL" id="KUG20619.1"/>
    </source>
</evidence>
<gene>
    <name evidence="2" type="ORF">ASZ90_009652</name>
</gene>
<dbReference type="SUPFAM" id="SSF52540">
    <property type="entry name" value="P-loop containing nucleoside triphosphate hydrolases"/>
    <property type="match status" value="1"/>
</dbReference>
<reference evidence="2" key="1">
    <citation type="journal article" date="2015" name="Proc. Natl. Acad. Sci. U.S.A.">
        <title>Networks of energetic and metabolic interactions define dynamics in microbial communities.</title>
        <authorList>
            <person name="Embree M."/>
            <person name="Liu J.K."/>
            <person name="Al-Bassam M.M."/>
            <person name="Zengler K."/>
        </authorList>
    </citation>
    <scope>NUCLEOTIDE SEQUENCE</scope>
</reference>
<dbReference type="InterPro" id="IPR052705">
    <property type="entry name" value="Gliding_Motility_GTPase"/>
</dbReference>
<comment type="caution">
    <text evidence="2">The sequence shown here is derived from an EMBL/GenBank/DDBJ whole genome shotgun (WGS) entry which is preliminary data.</text>
</comment>
<dbReference type="PANTHER" id="PTHR42708:SF1">
    <property type="entry name" value="GLIDING MOTILITY PROTEIN MGLA"/>
    <property type="match status" value="1"/>
</dbReference>
<dbReference type="SMART" id="SM00173">
    <property type="entry name" value="RAS"/>
    <property type="match status" value="1"/>
</dbReference>
<evidence type="ECO:0000259" key="1">
    <source>
        <dbReference type="Pfam" id="PF01926"/>
    </source>
</evidence>
<dbReference type="InterPro" id="IPR006073">
    <property type="entry name" value="GTP-bd"/>
</dbReference>
<dbReference type="InterPro" id="IPR005225">
    <property type="entry name" value="Small_GTP-bd"/>
</dbReference>
<dbReference type="Gene3D" id="3.40.50.300">
    <property type="entry name" value="P-loop containing nucleotide triphosphate hydrolases"/>
    <property type="match status" value="1"/>
</dbReference>
<dbReference type="NCBIfam" id="TIGR00231">
    <property type="entry name" value="small_GTP"/>
    <property type="match status" value="1"/>
</dbReference>
<proteinExistence type="predicted"/>
<dbReference type="PANTHER" id="PTHR42708">
    <property type="entry name" value="ATP/GTP-BINDING PROTEIN-RELATED"/>
    <property type="match status" value="1"/>
</dbReference>
<dbReference type="GO" id="GO:0005525">
    <property type="term" value="F:GTP binding"/>
    <property type="evidence" value="ECO:0007669"/>
    <property type="project" value="InterPro"/>
</dbReference>
<dbReference type="Pfam" id="PF01926">
    <property type="entry name" value="MMR_HSR1"/>
    <property type="match status" value="1"/>
</dbReference>
<dbReference type="InterPro" id="IPR027417">
    <property type="entry name" value="P-loop_NTPase"/>
</dbReference>
<sequence>MAADRLKIVVFGAFNAGKSSFIQALDPETRHIEAKTDGGTTTIAFDFGRIQLHGRRVYLFGTPGQERFEFVRRIIARDMDGAIIVVDATAEIDEMTLRLFEWLSEQRVPVAIVLNKCDMKNAAPERFRGRLGDTMLHAVSAKQGKGVHEAVSAFVASIVAP</sequence>
<protein>
    <submittedName>
        <fullName evidence="2">Putative atp/gtp-binding protein</fullName>
    </submittedName>
</protein>
<dbReference type="CDD" id="cd00882">
    <property type="entry name" value="Ras_like_GTPase"/>
    <property type="match status" value="1"/>
</dbReference>
<dbReference type="AlphaFoldDB" id="A0A0W8FIB7"/>
<dbReference type="EMBL" id="LNQE01001166">
    <property type="protein sequence ID" value="KUG20619.1"/>
    <property type="molecule type" value="Genomic_DNA"/>
</dbReference>
<dbReference type="PRINTS" id="PR00449">
    <property type="entry name" value="RASTRNSFRMNG"/>
</dbReference>
<organism evidence="2">
    <name type="scientific">hydrocarbon metagenome</name>
    <dbReference type="NCBI Taxonomy" id="938273"/>
    <lineage>
        <taxon>unclassified sequences</taxon>
        <taxon>metagenomes</taxon>
        <taxon>ecological metagenomes</taxon>
    </lineage>
</organism>
<feature type="domain" description="G" evidence="1">
    <location>
        <begin position="7"/>
        <end position="116"/>
    </location>
</feature>